<gene>
    <name evidence="1" type="ORF">GIS00_12140</name>
</gene>
<keyword evidence="2" id="KW-1185">Reference proteome</keyword>
<dbReference type="Proteomes" id="UP000460221">
    <property type="component" value="Unassembled WGS sequence"/>
</dbReference>
<name>A0A7K1FKM7_9ACTN</name>
<evidence type="ECO:0000313" key="1">
    <source>
        <dbReference type="EMBL" id="MTD14692.1"/>
    </source>
</evidence>
<reference evidence="1 2" key="1">
    <citation type="submission" date="2019-11" db="EMBL/GenBank/DDBJ databases">
        <authorList>
            <person name="Jiang L.-Q."/>
        </authorList>
    </citation>
    <scope>NUCLEOTIDE SEQUENCE [LARGE SCALE GENOMIC DNA]</scope>
    <source>
        <strain evidence="1 2">YIM 132087</strain>
    </source>
</reference>
<dbReference type="AlphaFoldDB" id="A0A7K1FKM7"/>
<comment type="caution">
    <text evidence="1">The sequence shown here is derived from an EMBL/GenBank/DDBJ whole genome shotgun (WGS) entry which is preliminary data.</text>
</comment>
<dbReference type="EMBL" id="WLYK01000004">
    <property type="protein sequence ID" value="MTD14692.1"/>
    <property type="molecule type" value="Genomic_DNA"/>
</dbReference>
<organism evidence="1 2">
    <name type="scientific">Nakamurella alba</name>
    <dbReference type="NCBI Taxonomy" id="2665158"/>
    <lineage>
        <taxon>Bacteria</taxon>
        <taxon>Bacillati</taxon>
        <taxon>Actinomycetota</taxon>
        <taxon>Actinomycetes</taxon>
        <taxon>Nakamurellales</taxon>
        <taxon>Nakamurellaceae</taxon>
        <taxon>Nakamurella</taxon>
    </lineage>
</organism>
<dbReference type="RefSeq" id="WP_154768723.1">
    <property type="nucleotide sequence ID" value="NZ_WLYK01000004.1"/>
</dbReference>
<evidence type="ECO:0000313" key="2">
    <source>
        <dbReference type="Proteomes" id="UP000460221"/>
    </source>
</evidence>
<accession>A0A7K1FKM7</accession>
<sequence>MTEEEDRREIAARGRARAAGLDLHRSSDHEITVEHGGYMLADRSRVILGATPHPFSAGIDEIEDYLAEHLPRGRDLTRQSPTAPPGY</sequence>
<proteinExistence type="predicted"/>
<protein>
    <submittedName>
        <fullName evidence="1">Uncharacterized protein</fullName>
    </submittedName>
</protein>